<feature type="domain" description="Soluble ligand binding" evidence="2">
    <location>
        <begin position="67"/>
        <end position="101"/>
    </location>
</feature>
<accession>A0A0G1GS70</accession>
<dbReference type="Gene3D" id="1.10.150.320">
    <property type="entry name" value="Photosystem II 12 kDa extrinsic protein"/>
    <property type="match status" value="1"/>
</dbReference>
<protein>
    <submittedName>
        <fullName evidence="3">ComE operon protein 1</fullName>
    </submittedName>
</protein>
<feature type="transmembrane region" description="Helical" evidence="1">
    <location>
        <begin position="17"/>
        <end position="39"/>
    </location>
</feature>
<dbReference type="Pfam" id="PF10531">
    <property type="entry name" value="SLBB"/>
    <property type="match status" value="1"/>
</dbReference>
<reference evidence="3 4" key="1">
    <citation type="journal article" date="2015" name="Nature">
        <title>rRNA introns, odd ribosomes, and small enigmatic genomes across a large radiation of phyla.</title>
        <authorList>
            <person name="Brown C.T."/>
            <person name="Hug L.A."/>
            <person name="Thomas B.C."/>
            <person name="Sharon I."/>
            <person name="Castelle C.J."/>
            <person name="Singh A."/>
            <person name="Wilkins M.J."/>
            <person name="Williams K.H."/>
            <person name="Banfield J.F."/>
        </authorList>
    </citation>
    <scope>NUCLEOTIDE SEQUENCE [LARGE SCALE GENOMIC DNA]</scope>
</reference>
<evidence type="ECO:0000313" key="3">
    <source>
        <dbReference type="EMBL" id="KKT37941.1"/>
    </source>
</evidence>
<proteinExistence type="predicted"/>
<gene>
    <name evidence="3" type="ORF">UW22_C0016G0004</name>
</gene>
<dbReference type="PANTHER" id="PTHR21180:SF32">
    <property type="entry name" value="ENDONUCLEASE_EXONUCLEASE_PHOSPHATASE FAMILY DOMAIN-CONTAINING PROTEIN 1"/>
    <property type="match status" value="1"/>
</dbReference>
<keyword evidence="1" id="KW-0472">Membrane</keyword>
<name>A0A0G1GS70_9BACT</name>
<dbReference type="SUPFAM" id="SSF142984">
    <property type="entry name" value="Nqo1 middle domain-like"/>
    <property type="match status" value="1"/>
</dbReference>
<dbReference type="SUPFAM" id="SSF81585">
    <property type="entry name" value="PsbU/PolX domain-like"/>
    <property type="match status" value="1"/>
</dbReference>
<dbReference type="InterPro" id="IPR051675">
    <property type="entry name" value="Endo/Exo/Phosphatase_dom_1"/>
</dbReference>
<dbReference type="Proteomes" id="UP000034617">
    <property type="component" value="Unassembled WGS sequence"/>
</dbReference>
<dbReference type="AlphaFoldDB" id="A0A0G1GS70"/>
<dbReference type="Gene3D" id="3.10.560.10">
    <property type="entry name" value="Outer membrane lipoprotein wza domain like"/>
    <property type="match status" value="1"/>
</dbReference>
<dbReference type="Pfam" id="PF12836">
    <property type="entry name" value="HHH_3"/>
    <property type="match status" value="1"/>
</dbReference>
<dbReference type="EMBL" id="LCHM01000016">
    <property type="protein sequence ID" value="KKT37941.1"/>
    <property type="molecule type" value="Genomic_DNA"/>
</dbReference>
<keyword evidence="1" id="KW-1133">Transmembrane helix</keyword>
<organism evidence="3 4">
    <name type="scientific">Candidatus Gottesmanbacteria bacterium GW2011_GWB1_44_11c</name>
    <dbReference type="NCBI Taxonomy" id="1618447"/>
    <lineage>
        <taxon>Bacteria</taxon>
        <taxon>Candidatus Gottesmaniibacteriota</taxon>
    </lineage>
</organism>
<keyword evidence="1" id="KW-0812">Transmembrane</keyword>
<evidence type="ECO:0000313" key="4">
    <source>
        <dbReference type="Proteomes" id="UP000034617"/>
    </source>
</evidence>
<dbReference type="GO" id="GO:0015628">
    <property type="term" value="P:protein secretion by the type II secretion system"/>
    <property type="evidence" value="ECO:0007669"/>
    <property type="project" value="TreeGrafter"/>
</dbReference>
<dbReference type="PANTHER" id="PTHR21180">
    <property type="entry name" value="ENDONUCLEASE/EXONUCLEASE/PHOSPHATASE FAMILY DOMAIN-CONTAINING PROTEIN 1"/>
    <property type="match status" value="1"/>
</dbReference>
<dbReference type="GO" id="GO:0015627">
    <property type="term" value="C:type II protein secretion system complex"/>
    <property type="evidence" value="ECO:0007669"/>
    <property type="project" value="TreeGrafter"/>
</dbReference>
<sequence>MEPEGEHAPAPTFFQKYGVSMILAGTSLFFIISSFVLLFKTTQTSEPIIFTSDQTTASESSRMIVADIEGAVEKPGLYELPEGARVEELLEKAGGLTDEADSEWVAKTINRASLLSDGAKLYVPKKGEMTVSGGSVSKINTGESGVRDFISINTASQKELESLAGVGEVTAQKIIAGRPYQRTEELLEKKILKPSVYEKVKSQLSL</sequence>
<dbReference type="InterPro" id="IPR019554">
    <property type="entry name" value="Soluble_ligand-bd"/>
</dbReference>
<comment type="caution">
    <text evidence="3">The sequence shown here is derived from an EMBL/GenBank/DDBJ whole genome shotgun (WGS) entry which is preliminary data.</text>
</comment>
<evidence type="ECO:0000259" key="2">
    <source>
        <dbReference type="Pfam" id="PF10531"/>
    </source>
</evidence>
<evidence type="ECO:0000256" key="1">
    <source>
        <dbReference type="SAM" id="Phobius"/>
    </source>
</evidence>